<dbReference type="STRING" id="933852.A0A0C2XBJ3"/>
<dbReference type="AlphaFoldDB" id="A0A0C2XBJ3"/>
<reference evidence="1 2" key="1">
    <citation type="submission" date="2014-04" db="EMBL/GenBank/DDBJ databases">
        <authorList>
            <consortium name="DOE Joint Genome Institute"/>
            <person name="Kuo A."/>
            <person name="Zuccaro A."/>
            <person name="Kohler A."/>
            <person name="Nagy L.G."/>
            <person name="Floudas D."/>
            <person name="Copeland A."/>
            <person name="Barry K.W."/>
            <person name="Cichocki N."/>
            <person name="Veneault-Fourrey C."/>
            <person name="LaButti K."/>
            <person name="Lindquist E.A."/>
            <person name="Lipzen A."/>
            <person name="Lundell T."/>
            <person name="Morin E."/>
            <person name="Murat C."/>
            <person name="Sun H."/>
            <person name="Tunlid A."/>
            <person name="Henrissat B."/>
            <person name="Grigoriev I.V."/>
            <person name="Hibbett D.S."/>
            <person name="Martin F."/>
            <person name="Nordberg H.P."/>
            <person name="Cantor M.N."/>
            <person name="Hua S.X."/>
        </authorList>
    </citation>
    <scope>NUCLEOTIDE SEQUENCE [LARGE SCALE GENOMIC DNA]</scope>
    <source>
        <strain evidence="1 2">MAFF 305830</strain>
    </source>
</reference>
<keyword evidence="2" id="KW-1185">Reference proteome</keyword>
<dbReference type="PANTHER" id="PTHR38926">
    <property type="entry name" value="F-BOX DOMAIN CONTAINING PROTEIN, EXPRESSED"/>
    <property type="match status" value="1"/>
</dbReference>
<sequence>QFGPVKVTEVCHLWRAIILDIPSAWSWIYMHTIKEKRNMARYLSTFIERSQQCMLHIHIPVLYMPNRGCEMLQQVLSSLIPASHRIQCLSTPIWLFQSLDADVTFPNLLCLRFNEEANRLLDVYEFSNKNKFPRLQILLTSYCCWTQSPWDDQKVALPPLKHLTIEASKCSTWVEVITACAETLVTLNIRGPLVDCGIPRICIKFPMLQRLKVDNTFAEDEDELFWPLEASTPSLISYEELTKRYKALEPIHRDVKTVTHLRTDNLELLPAFPALRTVQLVSMSVDYTERCALDFVEKLEEGIPYCPMLERFLFCIGDWAEISKPALIQRDLNARIERAGRAIEFKFVGPMDLPSLPGQTLVCGTDSQCRYDQEPYLVYM</sequence>
<proteinExistence type="predicted"/>
<protein>
    <recommendedName>
        <fullName evidence="3">F-box domain-containing protein</fullName>
    </recommendedName>
</protein>
<evidence type="ECO:0000313" key="2">
    <source>
        <dbReference type="Proteomes" id="UP000054097"/>
    </source>
</evidence>
<feature type="non-terminal residue" evidence="1">
    <location>
        <position position="1"/>
    </location>
</feature>
<dbReference type="PANTHER" id="PTHR38926:SF72">
    <property type="entry name" value="IM:7136021-RELATED"/>
    <property type="match status" value="1"/>
</dbReference>
<dbReference type="HOGENOM" id="CLU_039336_1_0_1"/>
<dbReference type="SUPFAM" id="SSF52058">
    <property type="entry name" value="L domain-like"/>
    <property type="match status" value="1"/>
</dbReference>
<evidence type="ECO:0008006" key="3">
    <source>
        <dbReference type="Google" id="ProtNLM"/>
    </source>
</evidence>
<organism evidence="1 2">
    <name type="scientific">Serendipita vermifera MAFF 305830</name>
    <dbReference type="NCBI Taxonomy" id="933852"/>
    <lineage>
        <taxon>Eukaryota</taxon>
        <taxon>Fungi</taxon>
        <taxon>Dikarya</taxon>
        <taxon>Basidiomycota</taxon>
        <taxon>Agaricomycotina</taxon>
        <taxon>Agaricomycetes</taxon>
        <taxon>Sebacinales</taxon>
        <taxon>Serendipitaceae</taxon>
        <taxon>Serendipita</taxon>
    </lineage>
</organism>
<accession>A0A0C2XBJ3</accession>
<reference evidence="2" key="2">
    <citation type="submission" date="2015-01" db="EMBL/GenBank/DDBJ databases">
        <title>Evolutionary Origins and Diversification of the Mycorrhizal Mutualists.</title>
        <authorList>
            <consortium name="DOE Joint Genome Institute"/>
            <consortium name="Mycorrhizal Genomics Consortium"/>
            <person name="Kohler A."/>
            <person name="Kuo A."/>
            <person name="Nagy L.G."/>
            <person name="Floudas D."/>
            <person name="Copeland A."/>
            <person name="Barry K.W."/>
            <person name="Cichocki N."/>
            <person name="Veneault-Fourrey C."/>
            <person name="LaButti K."/>
            <person name="Lindquist E.A."/>
            <person name="Lipzen A."/>
            <person name="Lundell T."/>
            <person name="Morin E."/>
            <person name="Murat C."/>
            <person name="Riley R."/>
            <person name="Ohm R."/>
            <person name="Sun H."/>
            <person name="Tunlid A."/>
            <person name="Henrissat B."/>
            <person name="Grigoriev I.V."/>
            <person name="Hibbett D.S."/>
            <person name="Martin F."/>
        </authorList>
    </citation>
    <scope>NUCLEOTIDE SEQUENCE [LARGE SCALE GENOMIC DNA]</scope>
    <source>
        <strain evidence="2">MAFF 305830</strain>
    </source>
</reference>
<dbReference type="EMBL" id="KN824305">
    <property type="protein sequence ID" value="KIM26522.1"/>
    <property type="molecule type" value="Genomic_DNA"/>
</dbReference>
<name>A0A0C2XBJ3_SERVB</name>
<dbReference type="Proteomes" id="UP000054097">
    <property type="component" value="Unassembled WGS sequence"/>
</dbReference>
<gene>
    <name evidence="1" type="ORF">M408DRAFT_330497</name>
</gene>
<evidence type="ECO:0000313" key="1">
    <source>
        <dbReference type="EMBL" id="KIM26522.1"/>
    </source>
</evidence>